<gene>
    <name evidence="6" type="ORF">EVEC_LOCUS12853</name>
</gene>
<reference evidence="8" key="1">
    <citation type="submission" date="2017-02" db="UniProtKB">
        <authorList>
            <consortium name="WormBaseParasite"/>
        </authorList>
    </citation>
    <scope>IDENTIFICATION</scope>
</reference>
<dbReference type="Pfam" id="PF07062">
    <property type="entry name" value="Clc-like"/>
    <property type="match status" value="1"/>
</dbReference>
<evidence type="ECO:0000313" key="8">
    <source>
        <dbReference type="WBParaSite" id="EVEC_0001372901-mRNA-1"/>
    </source>
</evidence>
<dbReference type="AlphaFoldDB" id="A0A0N4VRQ7"/>
<keyword evidence="4 5" id="KW-0472">Membrane</keyword>
<reference evidence="6 7" key="2">
    <citation type="submission" date="2018-10" db="EMBL/GenBank/DDBJ databases">
        <authorList>
            <consortium name="Pathogen Informatics"/>
        </authorList>
    </citation>
    <scope>NUCLEOTIDE SEQUENCE [LARGE SCALE GENOMIC DNA]</scope>
</reference>
<dbReference type="PANTHER" id="PTHR10671:SF51">
    <property type="entry name" value="CLC-LIKE PROTEIN"/>
    <property type="match status" value="1"/>
</dbReference>
<dbReference type="Gene3D" id="1.20.140.150">
    <property type="match status" value="1"/>
</dbReference>
<protein>
    <submittedName>
        <fullName evidence="8">7TM_GPCR_Srx domain-containing protein</fullName>
    </submittedName>
</protein>
<keyword evidence="3 5" id="KW-1133">Transmembrane helix</keyword>
<feature type="transmembrane region" description="Helical" evidence="5">
    <location>
        <begin position="12"/>
        <end position="36"/>
    </location>
</feature>
<dbReference type="InterPro" id="IPR010761">
    <property type="entry name" value="Clc_prot-like"/>
</dbReference>
<evidence type="ECO:0000256" key="3">
    <source>
        <dbReference type="ARBA" id="ARBA00022989"/>
    </source>
</evidence>
<evidence type="ECO:0000256" key="5">
    <source>
        <dbReference type="SAM" id="Phobius"/>
    </source>
</evidence>
<keyword evidence="7" id="KW-1185">Reference proteome</keyword>
<comment type="subcellular location">
    <subcellularLocation>
        <location evidence="1">Membrane</location>
        <topology evidence="1">Multi-pass membrane protein</topology>
    </subcellularLocation>
</comment>
<evidence type="ECO:0000256" key="2">
    <source>
        <dbReference type="ARBA" id="ARBA00022692"/>
    </source>
</evidence>
<dbReference type="WBParaSite" id="EVEC_0001372901-mRNA-1">
    <property type="protein sequence ID" value="EVEC_0001372901-mRNA-1"/>
    <property type="gene ID" value="EVEC_0001372901"/>
</dbReference>
<evidence type="ECO:0000256" key="4">
    <source>
        <dbReference type="ARBA" id="ARBA00023136"/>
    </source>
</evidence>
<dbReference type="Proteomes" id="UP000274131">
    <property type="component" value="Unassembled WGS sequence"/>
</dbReference>
<dbReference type="EMBL" id="UXUI01017901">
    <property type="protein sequence ID" value="VDD98102.1"/>
    <property type="molecule type" value="Genomic_DNA"/>
</dbReference>
<organism evidence="8">
    <name type="scientific">Enterobius vermicularis</name>
    <name type="common">Human pinworm</name>
    <dbReference type="NCBI Taxonomy" id="51028"/>
    <lineage>
        <taxon>Eukaryota</taxon>
        <taxon>Metazoa</taxon>
        <taxon>Ecdysozoa</taxon>
        <taxon>Nematoda</taxon>
        <taxon>Chromadorea</taxon>
        <taxon>Rhabditida</taxon>
        <taxon>Spirurina</taxon>
        <taxon>Oxyuridomorpha</taxon>
        <taxon>Oxyuroidea</taxon>
        <taxon>Oxyuridae</taxon>
        <taxon>Enterobius</taxon>
    </lineage>
</organism>
<evidence type="ECO:0000313" key="7">
    <source>
        <dbReference type="Proteomes" id="UP000274131"/>
    </source>
</evidence>
<proteinExistence type="predicted"/>
<dbReference type="OrthoDB" id="5842470at2759"/>
<evidence type="ECO:0000256" key="1">
    <source>
        <dbReference type="ARBA" id="ARBA00004141"/>
    </source>
</evidence>
<dbReference type="PANTHER" id="PTHR10671">
    <property type="entry name" value="EPITHELIAL MEMBRANE PROTEIN-RELATED"/>
    <property type="match status" value="1"/>
</dbReference>
<keyword evidence="2 5" id="KW-0812">Transmembrane</keyword>
<evidence type="ECO:0000313" key="6">
    <source>
        <dbReference type="EMBL" id="VDD98102.1"/>
    </source>
</evidence>
<dbReference type="GO" id="GO:0005886">
    <property type="term" value="C:plasma membrane"/>
    <property type="evidence" value="ECO:0007669"/>
    <property type="project" value="TreeGrafter"/>
</dbReference>
<sequence length="107" mass="12465">MLSGNIFGQRASILAAEVLTLIALGLSIAAILMSSWQVVNLREYNSIHEHGLWLDCTRHTRDGPNNPLARRFQNFICINFIFVIYILRYLNLYTMFPSSLYVYVWFF</sequence>
<feature type="transmembrane region" description="Helical" evidence="5">
    <location>
        <begin position="72"/>
        <end position="90"/>
    </location>
</feature>
<accession>A0A0N4VRQ7</accession>
<name>A0A0N4VRQ7_ENTVE</name>
<dbReference type="InterPro" id="IPR050579">
    <property type="entry name" value="PMP-22/EMP/MP20-like"/>
</dbReference>